<dbReference type="STRING" id="200361.A0A453T5H5"/>
<reference evidence="8" key="2">
    <citation type="journal article" date="2017" name="Nat. Plants">
        <title>The Aegilops tauschii genome reveals multiple impacts of transposons.</title>
        <authorList>
            <person name="Zhao G."/>
            <person name="Zou C."/>
            <person name="Li K."/>
            <person name="Wang K."/>
            <person name="Li T."/>
            <person name="Gao L."/>
            <person name="Zhang X."/>
            <person name="Wang H."/>
            <person name="Yang Z."/>
            <person name="Liu X."/>
            <person name="Jiang W."/>
            <person name="Mao L."/>
            <person name="Kong X."/>
            <person name="Jiao Y."/>
            <person name="Jia J."/>
        </authorList>
    </citation>
    <scope>NUCLEOTIDE SEQUENCE [LARGE SCALE GENOMIC DNA]</scope>
    <source>
        <strain evidence="8">cv. AL8/78</strain>
    </source>
</reference>
<accession>A0A453T5H5</accession>
<dbReference type="Gene3D" id="3.40.50.1820">
    <property type="entry name" value="alpha/beta hydrolase"/>
    <property type="match status" value="1"/>
</dbReference>
<comment type="similarity">
    <text evidence="1">Belongs to the peptidase S28 family.</text>
</comment>
<keyword evidence="2" id="KW-0645">Protease</keyword>
<proteinExistence type="inferred from homology"/>
<keyword evidence="4" id="KW-0378">Hydrolase</keyword>
<evidence type="ECO:0000256" key="1">
    <source>
        <dbReference type="ARBA" id="ARBA00011079"/>
    </source>
</evidence>
<keyword evidence="5" id="KW-0325">Glycoprotein</keyword>
<evidence type="ECO:0000256" key="6">
    <source>
        <dbReference type="SAM" id="SignalP"/>
    </source>
</evidence>
<dbReference type="InterPro" id="IPR029058">
    <property type="entry name" value="AB_hydrolase_fold"/>
</dbReference>
<dbReference type="GO" id="GO:0070008">
    <property type="term" value="F:serine-type exopeptidase activity"/>
    <property type="evidence" value="ECO:0007669"/>
    <property type="project" value="InterPro"/>
</dbReference>
<evidence type="ECO:0000313" key="8">
    <source>
        <dbReference type="Proteomes" id="UP000015105"/>
    </source>
</evidence>
<evidence type="ECO:0000313" key="7">
    <source>
        <dbReference type="EnsemblPlants" id="AET7Gv21250900.1"/>
    </source>
</evidence>
<evidence type="ECO:0000256" key="5">
    <source>
        <dbReference type="ARBA" id="ARBA00023180"/>
    </source>
</evidence>
<dbReference type="InterPro" id="IPR008758">
    <property type="entry name" value="Peptidase_S28"/>
</dbReference>
<dbReference type="Pfam" id="PF05577">
    <property type="entry name" value="Peptidase_S28"/>
    <property type="match status" value="1"/>
</dbReference>
<feature type="chain" id="PRO_5019487814" evidence="6">
    <location>
        <begin position="17"/>
        <end position="63"/>
    </location>
</feature>
<dbReference type="PANTHER" id="PTHR11010:SF121">
    <property type="entry name" value="LYSOSOMAL PRO-X CARBOXYPEPTIDASE"/>
    <property type="match status" value="1"/>
</dbReference>
<dbReference type="Proteomes" id="UP000015105">
    <property type="component" value="Chromosome 7D"/>
</dbReference>
<keyword evidence="3 6" id="KW-0732">Signal</keyword>
<evidence type="ECO:0000256" key="4">
    <source>
        <dbReference type="ARBA" id="ARBA00022801"/>
    </source>
</evidence>
<dbReference type="EnsemblPlants" id="AET7Gv21250900.1">
    <property type="protein sequence ID" value="AET7Gv21250900.1"/>
    <property type="gene ID" value="AET7Gv21250900"/>
</dbReference>
<evidence type="ECO:0000256" key="2">
    <source>
        <dbReference type="ARBA" id="ARBA00022670"/>
    </source>
</evidence>
<keyword evidence="8" id="KW-1185">Reference proteome</keyword>
<evidence type="ECO:0000256" key="3">
    <source>
        <dbReference type="ARBA" id="ARBA00022729"/>
    </source>
</evidence>
<dbReference type="PANTHER" id="PTHR11010">
    <property type="entry name" value="PROTEASE S28 PRO-X CARBOXYPEPTIDASE-RELATED"/>
    <property type="match status" value="1"/>
</dbReference>
<reference evidence="7" key="5">
    <citation type="journal article" date="2021" name="G3 (Bethesda)">
        <title>Aegilops tauschii genome assembly Aet v5.0 features greater sequence contiguity and improved annotation.</title>
        <authorList>
            <person name="Wang L."/>
            <person name="Zhu T."/>
            <person name="Rodriguez J.C."/>
            <person name="Deal K.R."/>
            <person name="Dubcovsky J."/>
            <person name="McGuire P.E."/>
            <person name="Lux T."/>
            <person name="Spannagl M."/>
            <person name="Mayer K.F.X."/>
            <person name="Baldrich P."/>
            <person name="Meyers B.C."/>
            <person name="Huo N."/>
            <person name="Gu Y.Q."/>
            <person name="Zhou H."/>
            <person name="Devos K.M."/>
            <person name="Bennetzen J.L."/>
            <person name="Unver T."/>
            <person name="Budak H."/>
            <person name="Gulick P.J."/>
            <person name="Galiba G."/>
            <person name="Kalapos B."/>
            <person name="Nelson D.R."/>
            <person name="Li P."/>
            <person name="You F.M."/>
            <person name="Luo M.C."/>
            <person name="Dvorak J."/>
        </authorList>
    </citation>
    <scope>NUCLEOTIDE SEQUENCE [LARGE SCALE GENOMIC DNA]</scope>
    <source>
        <strain evidence="7">cv. AL8/78</strain>
    </source>
</reference>
<name>A0A453T5H5_AEGTS</name>
<feature type="signal peptide" evidence="6">
    <location>
        <begin position="1"/>
        <end position="16"/>
    </location>
</feature>
<dbReference type="Gramene" id="AET7Gv21250900.1">
    <property type="protein sequence ID" value="AET7Gv21250900.1"/>
    <property type="gene ID" value="AET7Gv21250900"/>
</dbReference>
<sequence>MMSYGLWLWLLVLVLASWFRLKYPHVAIGALASSAPILHFDDITLWSSFHDTVSQDFKVIFYI</sequence>
<organism evidence="7 8">
    <name type="scientific">Aegilops tauschii subsp. strangulata</name>
    <name type="common">Goatgrass</name>
    <dbReference type="NCBI Taxonomy" id="200361"/>
    <lineage>
        <taxon>Eukaryota</taxon>
        <taxon>Viridiplantae</taxon>
        <taxon>Streptophyta</taxon>
        <taxon>Embryophyta</taxon>
        <taxon>Tracheophyta</taxon>
        <taxon>Spermatophyta</taxon>
        <taxon>Magnoliopsida</taxon>
        <taxon>Liliopsida</taxon>
        <taxon>Poales</taxon>
        <taxon>Poaceae</taxon>
        <taxon>BOP clade</taxon>
        <taxon>Pooideae</taxon>
        <taxon>Triticodae</taxon>
        <taxon>Triticeae</taxon>
        <taxon>Triticinae</taxon>
        <taxon>Aegilops</taxon>
    </lineage>
</organism>
<reference evidence="7" key="3">
    <citation type="journal article" date="2017" name="Nature">
        <title>Genome sequence of the progenitor of the wheat D genome Aegilops tauschii.</title>
        <authorList>
            <person name="Luo M.C."/>
            <person name="Gu Y.Q."/>
            <person name="Puiu D."/>
            <person name="Wang H."/>
            <person name="Twardziok S.O."/>
            <person name="Deal K.R."/>
            <person name="Huo N."/>
            <person name="Zhu T."/>
            <person name="Wang L."/>
            <person name="Wang Y."/>
            <person name="McGuire P.E."/>
            <person name="Liu S."/>
            <person name="Long H."/>
            <person name="Ramasamy R.K."/>
            <person name="Rodriguez J.C."/>
            <person name="Van S.L."/>
            <person name="Yuan L."/>
            <person name="Wang Z."/>
            <person name="Xia Z."/>
            <person name="Xiao L."/>
            <person name="Anderson O.D."/>
            <person name="Ouyang S."/>
            <person name="Liang Y."/>
            <person name="Zimin A.V."/>
            <person name="Pertea G."/>
            <person name="Qi P."/>
            <person name="Bennetzen J.L."/>
            <person name="Dai X."/>
            <person name="Dawson M.W."/>
            <person name="Muller H.G."/>
            <person name="Kugler K."/>
            <person name="Rivarola-Duarte L."/>
            <person name="Spannagl M."/>
            <person name="Mayer K.F.X."/>
            <person name="Lu F.H."/>
            <person name="Bevan M.W."/>
            <person name="Leroy P."/>
            <person name="Li P."/>
            <person name="You F.M."/>
            <person name="Sun Q."/>
            <person name="Liu Z."/>
            <person name="Lyons E."/>
            <person name="Wicker T."/>
            <person name="Salzberg S.L."/>
            <person name="Devos K.M."/>
            <person name="Dvorak J."/>
        </authorList>
    </citation>
    <scope>NUCLEOTIDE SEQUENCE [LARGE SCALE GENOMIC DNA]</scope>
    <source>
        <strain evidence="7">cv. AL8/78</strain>
    </source>
</reference>
<dbReference type="AlphaFoldDB" id="A0A453T5H5"/>
<dbReference type="GO" id="GO:0006508">
    <property type="term" value="P:proteolysis"/>
    <property type="evidence" value="ECO:0007669"/>
    <property type="project" value="UniProtKB-KW"/>
</dbReference>
<reference evidence="7" key="4">
    <citation type="submission" date="2019-03" db="UniProtKB">
        <authorList>
            <consortium name="EnsemblPlants"/>
        </authorList>
    </citation>
    <scope>IDENTIFICATION</scope>
</reference>
<protein>
    <submittedName>
        <fullName evidence="7">Uncharacterized protein</fullName>
    </submittedName>
</protein>
<reference evidence="8" key="1">
    <citation type="journal article" date="2014" name="Science">
        <title>Ancient hybridizations among the ancestral genomes of bread wheat.</title>
        <authorList>
            <consortium name="International Wheat Genome Sequencing Consortium,"/>
            <person name="Marcussen T."/>
            <person name="Sandve S.R."/>
            <person name="Heier L."/>
            <person name="Spannagl M."/>
            <person name="Pfeifer M."/>
            <person name="Jakobsen K.S."/>
            <person name="Wulff B.B."/>
            <person name="Steuernagel B."/>
            <person name="Mayer K.F."/>
            <person name="Olsen O.A."/>
        </authorList>
    </citation>
    <scope>NUCLEOTIDE SEQUENCE [LARGE SCALE GENOMIC DNA]</scope>
    <source>
        <strain evidence="8">cv. AL8/78</strain>
    </source>
</reference>
<dbReference type="GO" id="GO:0008239">
    <property type="term" value="F:dipeptidyl-peptidase activity"/>
    <property type="evidence" value="ECO:0007669"/>
    <property type="project" value="TreeGrafter"/>
</dbReference>